<proteinExistence type="predicted"/>
<name>A0A2T5LMZ8_9EURO</name>
<dbReference type="Proteomes" id="UP000244073">
    <property type="component" value="Unassembled WGS sequence"/>
</dbReference>
<evidence type="ECO:0000313" key="4">
    <source>
        <dbReference type="Proteomes" id="UP000244073"/>
    </source>
</evidence>
<keyword evidence="2" id="KW-1133">Transmembrane helix</keyword>
<dbReference type="EMBL" id="MSFN02000009">
    <property type="protein sequence ID" value="PTU17653.1"/>
    <property type="molecule type" value="Genomic_DNA"/>
</dbReference>
<feature type="transmembrane region" description="Helical" evidence="2">
    <location>
        <begin position="33"/>
        <end position="59"/>
    </location>
</feature>
<organism evidence="3 4">
    <name type="scientific">Aspergillus ochraceoroseus IBT 24754</name>
    <dbReference type="NCBI Taxonomy" id="1392256"/>
    <lineage>
        <taxon>Eukaryota</taxon>
        <taxon>Fungi</taxon>
        <taxon>Dikarya</taxon>
        <taxon>Ascomycota</taxon>
        <taxon>Pezizomycotina</taxon>
        <taxon>Eurotiomycetes</taxon>
        <taxon>Eurotiomycetidae</taxon>
        <taxon>Eurotiales</taxon>
        <taxon>Aspergillaceae</taxon>
        <taxon>Aspergillus</taxon>
        <taxon>Aspergillus subgen. Nidulantes</taxon>
    </lineage>
</organism>
<gene>
    <name evidence="3" type="ORF">P175DRAFT_0371385</name>
</gene>
<sequence>MKVISHIHRYSSTVTKSEAGAKENKTKFSYFNYFHGFSVSVLLCLSELSVGVGFCTVYCTKHHRLWKDKVKKGNIKKKKEKEAKVDATTPRCRYKTRK</sequence>
<dbReference type="AlphaFoldDB" id="A0A2T5LMZ8"/>
<dbReference type="GeneID" id="63809828"/>
<keyword evidence="2" id="KW-0472">Membrane</keyword>
<keyword evidence="2" id="KW-0812">Transmembrane</keyword>
<evidence type="ECO:0000256" key="2">
    <source>
        <dbReference type="SAM" id="Phobius"/>
    </source>
</evidence>
<accession>A0A2T5LMZ8</accession>
<feature type="region of interest" description="Disordered" evidence="1">
    <location>
        <begin position="77"/>
        <end position="98"/>
    </location>
</feature>
<dbReference type="VEuPathDB" id="FungiDB:P175DRAFT_0371385"/>
<reference evidence="3 4" key="1">
    <citation type="journal article" date="2018" name="Proc. Natl. Acad. Sci. U.S.A.">
        <title>Linking secondary metabolites to gene clusters through genome sequencing of six diverse Aspergillus species.</title>
        <authorList>
            <person name="Kaerboelling I."/>
            <person name="Vesth T.C."/>
            <person name="Frisvad J.C."/>
            <person name="Nybo J.L."/>
            <person name="Theobald S."/>
            <person name="Kuo A."/>
            <person name="Bowyer P."/>
            <person name="Matsuda Y."/>
            <person name="Mondo S."/>
            <person name="Lyhne E.K."/>
            <person name="Kogle M.E."/>
            <person name="Clum A."/>
            <person name="Lipzen A."/>
            <person name="Salamov A."/>
            <person name="Ngan C.Y."/>
            <person name="Daum C."/>
            <person name="Chiniquy J."/>
            <person name="Barry K."/>
            <person name="LaButti K."/>
            <person name="Haridas S."/>
            <person name="Simmons B.A."/>
            <person name="Magnuson J.K."/>
            <person name="Mortensen U.H."/>
            <person name="Larsen T.O."/>
            <person name="Grigoriev I.V."/>
            <person name="Baker S.E."/>
            <person name="Andersen M.R."/>
        </authorList>
    </citation>
    <scope>NUCLEOTIDE SEQUENCE [LARGE SCALE GENOMIC DNA]</scope>
    <source>
        <strain evidence="3 4">IBT 24754</strain>
    </source>
</reference>
<evidence type="ECO:0000313" key="3">
    <source>
        <dbReference type="EMBL" id="PTU17653.1"/>
    </source>
</evidence>
<comment type="caution">
    <text evidence="3">The sequence shown here is derived from an EMBL/GenBank/DDBJ whole genome shotgun (WGS) entry which is preliminary data.</text>
</comment>
<dbReference type="RefSeq" id="XP_040749045.1">
    <property type="nucleotide sequence ID" value="XM_040892946.1"/>
</dbReference>
<evidence type="ECO:0000256" key="1">
    <source>
        <dbReference type="SAM" id="MobiDB-lite"/>
    </source>
</evidence>
<protein>
    <submittedName>
        <fullName evidence="3">Uncharacterized protein</fullName>
    </submittedName>
</protein>